<keyword evidence="2" id="KW-1133">Transmembrane helix</keyword>
<organism evidence="3 4">
    <name type="scientific">Anaerobacillus alkaliphilus</name>
    <dbReference type="NCBI Taxonomy" id="1548597"/>
    <lineage>
        <taxon>Bacteria</taxon>
        <taxon>Bacillati</taxon>
        <taxon>Bacillota</taxon>
        <taxon>Bacilli</taxon>
        <taxon>Bacillales</taxon>
        <taxon>Bacillaceae</taxon>
        <taxon>Anaerobacillus</taxon>
    </lineage>
</organism>
<sequence length="68" mass="8009">MESFIYIPILLAGIGLVIAIVQSLIDRSINQFKSNEYEEKIKDLEARMEKLEDENRELYFHIHSRGKL</sequence>
<protein>
    <submittedName>
        <fullName evidence="3">Uncharacterized protein</fullName>
    </submittedName>
</protein>
<gene>
    <name evidence="3" type="ORF">DS745_03650</name>
</gene>
<evidence type="ECO:0000256" key="2">
    <source>
        <dbReference type="SAM" id="Phobius"/>
    </source>
</evidence>
<keyword evidence="4" id="KW-1185">Reference proteome</keyword>
<dbReference type="RefSeq" id="WP_129076830.1">
    <property type="nucleotide sequence ID" value="NZ_QOUX01000001.1"/>
</dbReference>
<feature type="coiled-coil region" evidence="1">
    <location>
        <begin position="34"/>
        <end position="61"/>
    </location>
</feature>
<keyword evidence="2" id="KW-0812">Transmembrane</keyword>
<proteinExistence type="predicted"/>
<feature type="transmembrane region" description="Helical" evidence="2">
    <location>
        <begin position="6"/>
        <end position="25"/>
    </location>
</feature>
<dbReference type="Proteomes" id="UP000290649">
    <property type="component" value="Unassembled WGS sequence"/>
</dbReference>
<keyword evidence="1" id="KW-0175">Coiled coil</keyword>
<evidence type="ECO:0000313" key="4">
    <source>
        <dbReference type="Proteomes" id="UP000290649"/>
    </source>
</evidence>
<comment type="caution">
    <text evidence="3">The sequence shown here is derived from an EMBL/GenBank/DDBJ whole genome shotgun (WGS) entry which is preliminary data.</text>
</comment>
<evidence type="ECO:0000256" key="1">
    <source>
        <dbReference type="SAM" id="Coils"/>
    </source>
</evidence>
<evidence type="ECO:0000313" key="3">
    <source>
        <dbReference type="EMBL" id="RXJ04488.1"/>
    </source>
</evidence>
<name>A0A4Q0VZR2_9BACI</name>
<accession>A0A4Q0VZR2</accession>
<keyword evidence="2" id="KW-0472">Membrane</keyword>
<dbReference type="AlphaFoldDB" id="A0A4Q0VZR2"/>
<dbReference type="EMBL" id="QOUX01000001">
    <property type="protein sequence ID" value="RXJ04488.1"/>
    <property type="molecule type" value="Genomic_DNA"/>
</dbReference>
<reference evidence="3 4" key="1">
    <citation type="journal article" date="2019" name="Int. J. Syst. Evol. Microbiol.">
        <title>Anaerobacillus alkaliphilus sp. nov., a novel alkaliphilic and moderately halophilic bacterium.</title>
        <authorList>
            <person name="Borsodi A.K."/>
            <person name="Aszalos J.M."/>
            <person name="Bihari P."/>
            <person name="Nagy I."/>
            <person name="Schumann P."/>
            <person name="Sproer C."/>
            <person name="Kovacs A.L."/>
            <person name="Boka K."/>
            <person name="Dobosy P."/>
            <person name="Ovari M."/>
            <person name="Szili-Kovacs T."/>
            <person name="Toth E."/>
        </authorList>
    </citation>
    <scope>NUCLEOTIDE SEQUENCE [LARGE SCALE GENOMIC DNA]</scope>
    <source>
        <strain evidence="3 4">B16-10</strain>
    </source>
</reference>